<comment type="caution">
    <text evidence="1">The sequence shown here is derived from an EMBL/GenBank/DDBJ whole genome shotgun (WGS) entry which is preliminary data.</text>
</comment>
<keyword evidence="2" id="KW-1185">Reference proteome</keyword>
<gene>
    <name evidence="1" type="ORF">AVEN_57439_1</name>
</gene>
<protein>
    <submittedName>
        <fullName evidence="1">Uncharacterized protein</fullName>
    </submittedName>
</protein>
<evidence type="ECO:0000313" key="1">
    <source>
        <dbReference type="EMBL" id="GBM08891.1"/>
    </source>
</evidence>
<evidence type="ECO:0000313" key="2">
    <source>
        <dbReference type="Proteomes" id="UP000499080"/>
    </source>
</evidence>
<sequence length="106" mass="11786">MTVTALSITLRSPAFQLALQTKLQSPPYFRLNPFIYPCSTGRVVTRKDLAHSNNSSPNRDIGKTIAFSRIFDLSPKSPKWFVKIRDRGLAAVGHSMLTPVKLSAKL</sequence>
<accession>A0A4Y2CWN3</accession>
<dbReference type="Proteomes" id="UP000499080">
    <property type="component" value="Unassembled WGS sequence"/>
</dbReference>
<reference evidence="1 2" key="1">
    <citation type="journal article" date="2019" name="Sci. Rep.">
        <title>Orb-weaving spider Araneus ventricosus genome elucidates the spidroin gene catalogue.</title>
        <authorList>
            <person name="Kono N."/>
            <person name="Nakamura H."/>
            <person name="Ohtoshi R."/>
            <person name="Moran D.A.P."/>
            <person name="Shinohara A."/>
            <person name="Yoshida Y."/>
            <person name="Fujiwara M."/>
            <person name="Mori M."/>
            <person name="Tomita M."/>
            <person name="Arakawa K."/>
        </authorList>
    </citation>
    <scope>NUCLEOTIDE SEQUENCE [LARGE SCALE GENOMIC DNA]</scope>
</reference>
<proteinExistence type="predicted"/>
<organism evidence="1 2">
    <name type="scientific">Araneus ventricosus</name>
    <name type="common">Orbweaver spider</name>
    <name type="synonym">Epeira ventricosa</name>
    <dbReference type="NCBI Taxonomy" id="182803"/>
    <lineage>
        <taxon>Eukaryota</taxon>
        <taxon>Metazoa</taxon>
        <taxon>Ecdysozoa</taxon>
        <taxon>Arthropoda</taxon>
        <taxon>Chelicerata</taxon>
        <taxon>Arachnida</taxon>
        <taxon>Araneae</taxon>
        <taxon>Araneomorphae</taxon>
        <taxon>Entelegynae</taxon>
        <taxon>Araneoidea</taxon>
        <taxon>Araneidae</taxon>
        <taxon>Araneus</taxon>
    </lineage>
</organism>
<dbReference type="AlphaFoldDB" id="A0A4Y2CWN3"/>
<name>A0A4Y2CWN3_ARAVE</name>
<dbReference type="EMBL" id="BGPR01000262">
    <property type="protein sequence ID" value="GBM08891.1"/>
    <property type="molecule type" value="Genomic_DNA"/>
</dbReference>